<keyword evidence="2" id="KW-1185">Reference proteome</keyword>
<organism evidence="1 2">
    <name type="scientific">Anabaena sphaerica FACHB-251</name>
    <dbReference type="NCBI Taxonomy" id="2692883"/>
    <lineage>
        <taxon>Bacteria</taxon>
        <taxon>Bacillati</taxon>
        <taxon>Cyanobacteriota</taxon>
        <taxon>Cyanophyceae</taxon>
        <taxon>Nostocales</taxon>
        <taxon>Nostocaceae</taxon>
        <taxon>Anabaena</taxon>
    </lineage>
</organism>
<reference evidence="2" key="1">
    <citation type="journal article" date="2020" name="ISME J.">
        <title>Comparative genomics reveals insights into cyanobacterial evolution and habitat adaptation.</title>
        <authorList>
            <person name="Chen M.Y."/>
            <person name="Teng W.K."/>
            <person name="Zhao L."/>
            <person name="Hu C.X."/>
            <person name="Zhou Y.K."/>
            <person name="Han B.P."/>
            <person name="Song L.R."/>
            <person name="Shu W.S."/>
        </authorList>
    </citation>
    <scope>NUCLEOTIDE SEQUENCE [LARGE SCALE GENOMIC DNA]</scope>
    <source>
        <strain evidence="2">FACHB-251</strain>
    </source>
</reference>
<dbReference type="NCBIfam" id="NF038167">
    <property type="entry name" value="cyan_ocin_like"/>
    <property type="match status" value="1"/>
</dbReference>
<proteinExistence type="predicted"/>
<name>A0A926WF52_9NOST</name>
<dbReference type="RefSeq" id="WP_190557873.1">
    <property type="nucleotide sequence ID" value="NZ_JACJQU010000002.1"/>
</dbReference>
<sequence>MSNLFTAVSVENQEIVSGGLEIASFNTRFRGRRTIQAGLAASGFDGSIAKGGQANENVITAARTRLVANAFPGLRG</sequence>
<dbReference type="InterPro" id="IPR049891">
    <property type="entry name" value="CTB"/>
</dbReference>
<dbReference type="EMBL" id="JACJQU010000002">
    <property type="protein sequence ID" value="MBD2292975.1"/>
    <property type="molecule type" value="Genomic_DNA"/>
</dbReference>
<gene>
    <name evidence="1" type="ORF">H6G06_05630</name>
</gene>
<protein>
    <submittedName>
        <fullName evidence="1">Uncharacterized protein</fullName>
    </submittedName>
</protein>
<dbReference type="AlphaFoldDB" id="A0A926WF52"/>
<evidence type="ECO:0000313" key="2">
    <source>
        <dbReference type="Proteomes" id="UP000662185"/>
    </source>
</evidence>
<dbReference type="Proteomes" id="UP000662185">
    <property type="component" value="Unassembled WGS sequence"/>
</dbReference>
<comment type="caution">
    <text evidence="1">The sequence shown here is derived from an EMBL/GenBank/DDBJ whole genome shotgun (WGS) entry which is preliminary data.</text>
</comment>
<accession>A0A926WF52</accession>
<evidence type="ECO:0000313" key="1">
    <source>
        <dbReference type="EMBL" id="MBD2292975.1"/>
    </source>
</evidence>